<accession>A0A2L0UHT8</accession>
<evidence type="ECO:0000313" key="2">
    <source>
        <dbReference type="Proteomes" id="UP000239187"/>
    </source>
</evidence>
<reference evidence="1 2" key="1">
    <citation type="submission" date="2017-11" db="EMBL/GenBank/DDBJ databases">
        <title>Draft genome of Arthrobacter agilis strain UMCV2, a plant growth-promoting rhizobacterium and biocontrol capacity of phytopathogenic fungi.</title>
        <authorList>
            <person name="Martinez-Camara R."/>
            <person name="Santoyo G."/>
            <person name="Moreno-Hagelsieb G."/>
            <person name="Valencia-Cantero E."/>
        </authorList>
    </citation>
    <scope>NUCLEOTIDE SEQUENCE [LARGE SCALE GENOMIC DNA]</scope>
    <source>
        <strain evidence="1 2">UMCV2</strain>
    </source>
</reference>
<sequence length="102" mass="12150">MGQNKRYAEHYGRLMDERVGDWVMREEPMLLTAAELQLRQYPPKDFDRPRRVYAWVRYPTQAVRVQALAISWTATAIKIRFFEPHVDSTREGWVWRNAVTPA</sequence>
<proteinExistence type="predicted"/>
<dbReference type="AlphaFoldDB" id="A0A2L0UHT8"/>
<dbReference type="Proteomes" id="UP000239187">
    <property type="component" value="Chromosome"/>
</dbReference>
<dbReference type="RefSeq" id="WP_208739974.1">
    <property type="nucleotide sequence ID" value="NZ_CP024915.1"/>
</dbReference>
<evidence type="ECO:0000313" key="1">
    <source>
        <dbReference type="EMBL" id="AUZ88805.1"/>
    </source>
</evidence>
<dbReference type="EMBL" id="CP024915">
    <property type="protein sequence ID" value="AUZ88805.1"/>
    <property type="molecule type" value="Genomic_DNA"/>
</dbReference>
<protein>
    <submittedName>
        <fullName evidence="1">Uncharacterized protein</fullName>
    </submittedName>
</protein>
<name>A0A2L0UHT8_9MICC</name>
<gene>
    <name evidence="1" type="ORF">CVO76_15010</name>
</gene>
<organism evidence="1 2">
    <name type="scientific">Arthrobacter agilis</name>
    <dbReference type="NCBI Taxonomy" id="37921"/>
    <lineage>
        <taxon>Bacteria</taxon>
        <taxon>Bacillati</taxon>
        <taxon>Actinomycetota</taxon>
        <taxon>Actinomycetes</taxon>
        <taxon>Micrococcales</taxon>
        <taxon>Micrococcaceae</taxon>
        <taxon>Arthrobacter</taxon>
    </lineage>
</organism>